<evidence type="ECO:0000313" key="1">
    <source>
        <dbReference type="EMBL" id="MDQ0480189.1"/>
    </source>
</evidence>
<name>A0ABU0JVT9_HATLI</name>
<evidence type="ECO:0000313" key="2">
    <source>
        <dbReference type="Proteomes" id="UP001224418"/>
    </source>
</evidence>
<organism evidence="1 2">
    <name type="scientific">Hathewaya limosa</name>
    <name type="common">Clostridium limosum</name>
    <dbReference type="NCBI Taxonomy" id="1536"/>
    <lineage>
        <taxon>Bacteria</taxon>
        <taxon>Bacillati</taxon>
        <taxon>Bacillota</taxon>
        <taxon>Clostridia</taxon>
        <taxon>Eubacteriales</taxon>
        <taxon>Clostridiaceae</taxon>
        <taxon>Hathewaya</taxon>
    </lineage>
</organism>
<proteinExistence type="predicted"/>
<keyword evidence="2" id="KW-1185">Reference proteome</keyword>
<dbReference type="Proteomes" id="UP001224418">
    <property type="component" value="Unassembled WGS sequence"/>
</dbReference>
<comment type="caution">
    <text evidence="1">The sequence shown here is derived from an EMBL/GenBank/DDBJ whole genome shotgun (WGS) entry which is preliminary data.</text>
</comment>
<accession>A0ABU0JVT9</accession>
<reference evidence="1 2" key="1">
    <citation type="submission" date="2023-07" db="EMBL/GenBank/DDBJ databases">
        <title>Genomic Encyclopedia of Type Strains, Phase IV (KMG-IV): sequencing the most valuable type-strain genomes for metagenomic binning, comparative biology and taxonomic classification.</title>
        <authorList>
            <person name="Goeker M."/>
        </authorList>
    </citation>
    <scope>NUCLEOTIDE SEQUENCE [LARGE SCALE GENOMIC DNA]</scope>
    <source>
        <strain evidence="1 2">DSM 1400</strain>
    </source>
</reference>
<sequence>MSCYNNRFPIEVSIDYPLYQSKEGNYFIGQTPFLTGEDKHALAMLQNPIDSNRTIYLNAMTITNAANLNISAEFYLKSSFNTGDISDLFSCTNTAVFPDPTPKGEIKYLNTTTKPPSDGVCIFSRIVSPYSTLVVDGGQIILGPGQSILIYLGGFLPIGSKSSKIAFGWWEKRIYNCPNYCC</sequence>
<gene>
    <name evidence="1" type="ORF">QOZ93_001937</name>
</gene>
<dbReference type="InterPro" id="IPR046141">
    <property type="entry name" value="DUF6143"/>
</dbReference>
<protein>
    <submittedName>
        <fullName evidence="1">Uncharacterized protein</fullName>
    </submittedName>
</protein>
<dbReference type="RefSeq" id="WP_307356060.1">
    <property type="nucleotide sequence ID" value="NZ_BAAACJ010000014.1"/>
</dbReference>
<dbReference type="EMBL" id="JAUSWN010000015">
    <property type="protein sequence ID" value="MDQ0480189.1"/>
    <property type="molecule type" value="Genomic_DNA"/>
</dbReference>
<dbReference type="Pfam" id="PF19640">
    <property type="entry name" value="DUF6143"/>
    <property type="match status" value="1"/>
</dbReference>